<dbReference type="Proteomes" id="UP000475214">
    <property type="component" value="Unassembled WGS sequence"/>
</dbReference>
<organism evidence="4 5">
    <name type="scientific">Phytoactinopolyspora halotolerans</name>
    <dbReference type="NCBI Taxonomy" id="1981512"/>
    <lineage>
        <taxon>Bacteria</taxon>
        <taxon>Bacillati</taxon>
        <taxon>Actinomycetota</taxon>
        <taxon>Actinomycetes</taxon>
        <taxon>Jiangellales</taxon>
        <taxon>Jiangellaceae</taxon>
        <taxon>Phytoactinopolyspora</taxon>
    </lineage>
</organism>
<dbReference type="InterPro" id="IPR050832">
    <property type="entry name" value="Bact_Acetyltransf"/>
</dbReference>
<evidence type="ECO:0000256" key="1">
    <source>
        <dbReference type="ARBA" id="ARBA00022679"/>
    </source>
</evidence>
<evidence type="ECO:0000313" key="5">
    <source>
        <dbReference type="Proteomes" id="UP000475214"/>
    </source>
</evidence>
<keyword evidence="1 4" id="KW-0808">Transferase</keyword>
<sequence>MSVTVTSEPLHEDVQDLIAGLNEHLLPLSPIEFQFRMTAEQMAEPDTTVFIARDLHGNAVGCGALKIHTDTLGEVKRMFTRPEARGNGVGSALLDAIVTRARDQRLSWLMLETGVGPGFADAGRLYQSRGFTARGPFLDYPDSGWSAFYELHLSH</sequence>
<dbReference type="CDD" id="cd04301">
    <property type="entry name" value="NAT_SF"/>
    <property type="match status" value="1"/>
</dbReference>
<proteinExistence type="predicted"/>
<name>A0A6L9SE73_9ACTN</name>
<gene>
    <name evidence="4" type="ORF">G1H10_21790</name>
</gene>
<dbReference type="Pfam" id="PF13508">
    <property type="entry name" value="Acetyltransf_7"/>
    <property type="match status" value="1"/>
</dbReference>
<dbReference type="InterPro" id="IPR000182">
    <property type="entry name" value="GNAT_dom"/>
</dbReference>
<dbReference type="PANTHER" id="PTHR43877">
    <property type="entry name" value="AMINOALKYLPHOSPHONATE N-ACETYLTRANSFERASE-RELATED-RELATED"/>
    <property type="match status" value="1"/>
</dbReference>
<dbReference type="PROSITE" id="PS51186">
    <property type="entry name" value="GNAT"/>
    <property type="match status" value="1"/>
</dbReference>
<dbReference type="EMBL" id="JAAGOA010000017">
    <property type="protein sequence ID" value="NEE02801.1"/>
    <property type="molecule type" value="Genomic_DNA"/>
</dbReference>
<evidence type="ECO:0000256" key="2">
    <source>
        <dbReference type="ARBA" id="ARBA00023315"/>
    </source>
</evidence>
<dbReference type="RefSeq" id="WP_163741711.1">
    <property type="nucleotide sequence ID" value="NZ_JAAGOA010000017.1"/>
</dbReference>
<dbReference type="InterPro" id="IPR016181">
    <property type="entry name" value="Acyl_CoA_acyltransferase"/>
</dbReference>
<protein>
    <submittedName>
        <fullName evidence="4">GNAT family N-acetyltransferase</fullName>
    </submittedName>
</protein>
<dbReference type="PANTHER" id="PTHR43877:SF5">
    <property type="entry name" value="BLL8307 PROTEIN"/>
    <property type="match status" value="1"/>
</dbReference>
<reference evidence="4 5" key="1">
    <citation type="submission" date="2020-02" db="EMBL/GenBank/DDBJ databases">
        <authorList>
            <person name="Li X.-J."/>
            <person name="Han X.-M."/>
        </authorList>
    </citation>
    <scope>NUCLEOTIDE SEQUENCE [LARGE SCALE GENOMIC DNA]</scope>
    <source>
        <strain evidence="4 5">CCTCC AB 2017055</strain>
    </source>
</reference>
<comment type="caution">
    <text evidence="4">The sequence shown here is derived from an EMBL/GenBank/DDBJ whole genome shotgun (WGS) entry which is preliminary data.</text>
</comment>
<dbReference type="Gene3D" id="3.40.630.30">
    <property type="match status" value="1"/>
</dbReference>
<dbReference type="GO" id="GO:0016747">
    <property type="term" value="F:acyltransferase activity, transferring groups other than amino-acyl groups"/>
    <property type="evidence" value="ECO:0007669"/>
    <property type="project" value="InterPro"/>
</dbReference>
<dbReference type="SUPFAM" id="SSF55729">
    <property type="entry name" value="Acyl-CoA N-acyltransferases (Nat)"/>
    <property type="match status" value="1"/>
</dbReference>
<evidence type="ECO:0000313" key="4">
    <source>
        <dbReference type="EMBL" id="NEE02801.1"/>
    </source>
</evidence>
<keyword evidence="5" id="KW-1185">Reference proteome</keyword>
<evidence type="ECO:0000259" key="3">
    <source>
        <dbReference type="PROSITE" id="PS51186"/>
    </source>
</evidence>
<keyword evidence="2" id="KW-0012">Acyltransferase</keyword>
<feature type="domain" description="N-acetyltransferase" evidence="3">
    <location>
        <begin position="5"/>
        <end position="152"/>
    </location>
</feature>
<accession>A0A6L9SE73</accession>
<dbReference type="AlphaFoldDB" id="A0A6L9SE73"/>